<proteinExistence type="predicted"/>
<dbReference type="AlphaFoldDB" id="A0AAV7U830"/>
<sequence length="206" mass="22503">MAWGRKELGLERGAFGAVVNIEGCRYIRVTSHEPPDRGCDTVLISRWANDLPTKPLPASQSTNCKARPLFAWRAEWGCMSQTAITLHCTSSIAPRTSCEPVYVAKIADDIKDLRPRPGARQNPLLCLTAWAGCRGEQLPWEPGECGVSLPEASPLPCFAHAACWEQMGRPGDLSLTPDPRAGICPPPRPTDGEQATSRLRPRAHPE</sequence>
<name>A0AAV7U830_PLEWA</name>
<organism evidence="2 3">
    <name type="scientific">Pleurodeles waltl</name>
    <name type="common">Iberian ribbed newt</name>
    <dbReference type="NCBI Taxonomy" id="8319"/>
    <lineage>
        <taxon>Eukaryota</taxon>
        <taxon>Metazoa</taxon>
        <taxon>Chordata</taxon>
        <taxon>Craniata</taxon>
        <taxon>Vertebrata</taxon>
        <taxon>Euteleostomi</taxon>
        <taxon>Amphibia</taxon>
        <taxon>Batrachia</taxon>
        <taxon>Caudata</taxon>
        <taxon>Salamandroidea</taxon>
        <taxon>Salamandridae</taxon>
        <taxon>Pleurodelinae</taxon>
        <taxon>Pleurodeles</taxon>
    </lineage>
</organism>
<keyword evidence="3" id="KW-1185">Reference proteome</keyword>
<gene>
    <name evidence="2" type="ORF">NDU88_002018</name>
</gene>
<comment type="caution">
    <text evidence="2">The sequence shown here is derived from an EMBL/GenBank/DDBJ whole genome shotgun (WGS) entry which is preliminary data.</text>
</comment>
<dbReference type="Proteomes" id="UP001066276">
    <property type="component" value="Chromosome 3_1"/>
</dbReference>
<dbReference type="EMBL" id="JANPWB010000005">
    <property type="protein sequence ID" value="KAJ1185224.1"/>
    <property type="molecule type" value="Genomic_DNA"/>
</dbReference>
<evidence type="ECO:0000313" key="2">
    <source>
        <dbReference type="EMBL" id="KAJ1185224.1"/>
    </source>
</evidence>
<accession>A0AAV7U830</accession>
<evidence type="ECO:0000256" key="1">
    <source>
        <dbReference type="SAM" id="MobiDB-lite"/>
    </source>
</evidence>
<feature type="region of interest" description="Disordered" evidence="1">
    <location>
        <begin position="169"/>
        <end position="206"/>
    </location>
</feature>
<reference evidence="2" key="1">
    <citation type="journal article" date="2022" name="bioRxiv">
        <title>Sequencing and chromosome-scale assembly of the giantPleurodeles waltlgenome.</title>
        <authorList>
            <person name="Brown T."/>
            <person name="Elewa A."/>
            <person name="Iarovenko S."/>
            <person name="Subramanian E."/>
            <person name="Araus A.J."/>
            <person name="Petzold A."/>
            <person name="Susuki M."/>
            <person name="Suzuki K.-i.T."/>
            <person name="Hayashi T."/>
            <person name="Toyoda A."/>
            <person name="Oliveira C."/>
            <person name="Osipova E."/>
            <person name="Leigh N.D."/>
            <person name="Simon A."/>
            <person name="Yun M.H."/>
        </authorList>
    </citation>
    <scope>NUCLEOTIDE SEQUENCE</scope>
    <source>
        <strain evidence="2">20211129_DDA</strain>
        <tissue evidence="2">Liver</tissue>
    </source>
</reference>
<protein>
    <submittedName>
        <fullName evidence="2">Uncharacterized protein</fullName>
    </submittedName>
</protein>
<evidence type="ECO:0000313" key="3">
    <source>
        <dbReference type="Proteomes" id="UP001066276"/>
    </source>
</evidence>